<dbReference type="AlphaFoldDB" id="A0A6J4LNM4"/>
<reference evidence="1" key="1">
    <citation type="submission" date="2020-02" db="EMBL/GenBank/DDBJ databases">
        <authorList>
            <person name="Meier V. D."/>
        </authorList>
    </citation>
    <scope>NUCLEOTIDE SEQUENCE</scope>
    <source>
        <strain evidence="1">AVDCRST_MAG71</strain>
    </source>
</reference>
<evidence type="ECO:0000313" key="1">
    <source>
        <dbReference type="EMBL" id="CAA9337674.1"/>
    </source>
</evidence>
<organism evidence="1">
    <name type="scientific">uncultured Lysobacter sp</name>
    <dbReference type="NCBI Taxonomy" id="271060"/>
    <lineage>
        <taxon>Bacteria</taxon>
        <taxon>Pseudomonadati</taxon>
        <taxon>Pseudomonadota</taxon>
        <taxon>Gammaproteobacteria</taxon>
        <taxon>Lysobacterales</taxon>
        <taxon>Lysobacteraceae</taxon>
        <taxon>Lysobacter</taxon>
        <taxon>environmental samples</taxon>
    </lineage>
</organism>
<name>A0A6J4LNM4_9GAMM</name>
<sequence>MAAFAKGVAKRVARRVPWARRVAAAERRATRCETKNRSALRR</sequence>
<protein>
    <submittedName>
        <fullName evidence="1">Uncharacterized protein</fullName>
    </submittedName>
</protein>
<dbReference type="EMBL" id="CADCUA010000484">
    <property type="protein sequence ID" value="CAA9337674.1"/>
    <property type="molecule type" value="Genomic_DNA"/>
</dbReference>
<proteinExistence type="predicted"/>
<gene>
    <name evidence="1" type="ORF">AVDCRST_MAG71-2096</name>
</gene>
<accession>A0A6J4LNM4</accession>